<organism evidence="1 2">
    <name type="scientific">Tritrichomonas musculus</name>
    <dbReference type="NCBI Taxonomy" id="1915356"/>
    <lineage>
        <taxon>Eukaryota</taxon>
        <taxon>Metamonada</taxon>
        <taxon>Parabasalia</taxon>
        <taxon>Tritrichomonadida</taxon>
        <taxon>Tritrichomonadidae</taxon>
        <taxon>Tritrichomonas</taxon>
    </lineage>
</organism>
<gene>
    <name evidence="1" type="ORF">M9Y10_028234</name>
</gene>
<comment type="caution">
    <text evidence="1">The sequence shown here is derived from an EMBL/GenBank/DDBJ whole genome shotgun (WGS) entry which is preliminary data.</text>
</comment>
<accession>A0ABR2KJK4</accession>
<reference evidence="1 2" key="1">
    <citation type="submission" date="2024-04" db="EMBL/GenBank/DDBJ databases">
        <title>Tritrichomonas musculus Genome.</title>
        <authorList>
            <person name="Alves-Ferreira E."/>
            <person name="Grigg M."/>
            <person name="Lorenzi H."/>
            <person name="Galac M."/>
        </authorList>
    </citation>
    <scope>NUCLEOTIDE SEQUENCE [LARGE SCALE GENOMIC DNA]</scope>
    <source>
        <strain evidence="1 2">EAF2021</strain>
    </source>
</reference>
<proteinExistence type="predicted"/>
<sequence>METPNDFEAEIKKEINDAIKKQQSQIESVIKSSRERNSYLSQQLSNYTPVQPREFPDYPECPPRELIEQFYEARRQSLLAQKKKQSLLQIQNHLKERIANAEAILQKEKQESHYRAVVSLSPTAAELLKIKLPQSVRPSKPTIIESTIFEEQLDAIKALKEGISPRPYGEVKYDFDKELEQINEKIAKIKSKNNQLLLNITVSVNNFLQDSAALDNELAQREKDMLSFQKFAKTYYNSNNEIEKLKYTKLLNIIKTIRNNVQEKRFDELLAHLNAEKQMIDEQLSSFGAGDFETNSLKSEIEFQMLYLGHLTAIAGKALSNISTEKVPPDPVEEMQAEIMHMQHILSNSNTM</sequence>
<dbReference type="Proteomes" id="UP001470230">
    <property type="component" value="Unassembled WGS sequence"/>
</dbReference>
<evidence type="ECO:0000313" key="2">
    <source>
        <dbReference type="Proteomes" id="UP001470230"/>
    </source>
</evidence>
<protein>
    <submittedName>
        <fullName evidence="1">Uncharacterized protein</fullName>
    </submittedName>
</protein>
<evidence type="ECO:0000313" key="1">
    <source>
        <dbReference type="EMBL" id="KAK8891031.1"/>
    </source>
</evidence>
<name>A0ABR2KJK4_9EUKA</name>
<keyword evidence="2" id="KW-1185">Reference proteome</keyword>
<dbReference type="EMBL" id="JAPFFF010000004">
    <property type="protein sequence ID" value="KAK8891031.1"/>
    <property type="molecule type" value="Genomic_DNA"/>
</dbReference>